<dbReference type="InterPro" id="IPR022764">
    <property type="entry name" value="Peptidase_S54_rhomboid_dom"/>
</dbReference>
<feature type="transmembrane region" description="Helical" evidence="5">
    <location>
        <begin position="12"/>
        <end position="33"/>
    </location>
</feature>
<dbReference type="PANTHER" id="PTHR43066:SF11">
    <property type="entry name" value="PEPTIDASE S54 RHOMBOID DOMAIN-CONTAINING PROTEIN"/>
    <property type="match status" value="1"/>
</dbReference>
<keyword evidence="4 5" id="KW-0472">Membrane</keyword>
<reference evidence="7 8" key="1">
    <citation type="submission" date="2014-08" db="EMBL/GenBank/DDBJ databases">
        <title>Porphyromonas canoris strain:OH2762 Genome sequencing.</title>
        <authorList>
            <person name="Wallis C."/>
            <person name="Deusch O."/>
            <person name="O'Flynn C."/>
            <person name="Davis I."/>
            <person name="Jospin G."/>
            <person name="Darling A.E."/>
            <person name="Coil D.A."/>
            <person name="Alexiev A."/>
            <person name="Horsfall A."/>
            <person name="Kirkwood N."/>
            <person name="Harris S."/>
            <person name="Eisen J.A."/>
        </authorList>
    </citation>
    <scope>NUCLEOTIDE SEQUENCE [LARGE SCALE GENOMIC DNA]</scope>
    <source>
        <strain evidence="8">COT-108 OH2762</strain>
    </source>
</reference>
<accession>A0ABR4XLB9</accession>
<organism evidence="7 8">
    <name type="scientific">Porphyromonas canoris</name>
    <dbReference type="NCBI Taxonomy" id="36875"/>
    <lineage>
        <taxon>Bacteria</taxon>
        <taxon>Pseudomonadati</taxon>
        <taxon>Bacteroidota</taxon>
        <taxon>Bacteroidia</taxon>
        <taxon>Bacteroidales</taxon>
        <taxon>Porphyromonadaceae</taxon>
        <taxon>Porphyromonas</taxon>
    </lineage>
</organism>
<evidence type="ECO:0000313" key="7">
    <source>
        <dbReference type="EMBL" id="KGN92167.1"/>
    </source>
</evidence>
<dbReference type="PANTHER" id="PTHR43066">
    <property type="entry name" value="RHOMBOID-RELATED PROTEIN"/>
    <property type="match status" value="1"/>
</dbReference>
<dbReference type="Proteomes" id="UP000030101">
    <property type="component" value="Unassembled WGS sequence"/>
</dbReference>
<evidence type="ECO:0000256" key="3">
    <source>
        <dbReference type="ARBA" id="ARBA00022989"/>
    </source>
</evidence>
<dbReference type="SUPFAM" id="SSF144091">
    <property type="entry name" value="Rhomboid-like"/>
    <property type="match status" value="1"/>
</dbReference>
<name>A0ABR4XLB9_9PORP</name>
<evidence type="ECO:0000256" key="1">
    <source>
        <dbReference type="ARBA" id="ARBA00004141"/>
    </source>
</evidence>
<keyword evidence="2 5" id="KW-0812">Transmembrane</keyword>
<dbReference type="Gene3D" id="1.20.1540.10">
    <property type="entry name" value="Rhomboid-like"/>
    <property type="match status" value="1"/>
</dbReference>
<evidence type="ECO:0000313" key="8">
    <source>
        <dbReference type="Proteomes" id="UP000030101"/>
    </source>
</evidence>
<evidence type="ECO:0000256" key="2">
    <source>
        <dbReference type="ARBA" id="ARBA00022692"/>
    </source>
</evidence>
<gene>
    <name evidence="7" type="ORF">HQ43_09095</name>
</gene>
<comment type="caution">
    <text evidence="7">The sequence shown here is derived from an EMBL/GenBank/DDBJ whole genome shotgun (WGS) entry which is preliminary data.</text>
</comment>
<feature type="transmembrane region" description="Helical" evidence="5">
    <location>
        <begin position="92"/>
        <end position="113"/>
    </location>
</feature>
<sequence length="222" mass="25224">MNPLSHFPPVTKNLVIINALAWVSMFVLSRLGWDLTYLLGLHYFPTESFKLWQPFTYMFMHDASGFSHIFFNMFALAMFGPSLERIWGGKKFLFFYLFTGIGAGIVQQIVWYLTLTGYSEYSIFLSSGYLDQFITVGASGAIFGILLAFGMTFPNVPMYIMFIPIPIKAKYMMIGYGLIELFAGIHPGAGDNVAHFAHLGGMLFGLILILIWRRKHGKEVYY</sequence>
<proteinExistence type="predicted"/>
<evidence type="ECO:0000259" key="6">
    <source>
        <dbReference type="Pfam" id="PF01694"/>
    </source>
</evidence>
<feature type="transmembrane region" description="Helical" evidence="5">
    <location>
        <begin position="195"/>
        <end position="212"/>
    </location>
</feature>
<feature type="domain" description="Peptidase S54 rhomboid" evidence="6">
    <location>
        <begin position="50"/>
        <end position="213"/>
    </location>
</feature>
<dbReference type="EMBL" id="JQZV01000013">
    <property type="protein sequence ID" value="KGN92167.1"/>
    <property type="molecule type" value="Genomic_DNA"/>
</dbReference>
<feature type="transmembrane region" description="Helical" evidence="5">
    <location>
        <begin position="133"/>
        <end position="150"/>
    </location>
</feature>
<keyword evidence="8" id="KW-1185">Reference proteome</keyword>
<evidence type="ECO:0000256" key="4">
    <source>
        <dbReference type="ARBA" id="ARBA00023136"/>
    </source>
</evidence>
<keyword evidence="3 5" id="KW-1133">Transmembrane helix</keyword>
<comment type="subcellular location">
    <subcellularLocation>
        <location evidence="1">Membrane</location>
        <topology evidence="1">Multi-pass membrane protein</topology>
    </subcellularLocation>
</comment>
<dbReference type="Pfam" id="PF01694">
    <property type="entry name" value="Rhomboid"/>
    <property type="match status" value="1"/>
</dbReference>
<protein>
    <submittedName>
        <fullName evidence="7">Membrane protein</fullName>
    </submittedName>
</protein>
<evidence type="ECO:0000256" key="5">
    <source>
        <dbReference type="SAM" id="Phobius"/>
    </source>
</evidence>
<dbReference type="InterPro" id="IPR035952">
    <property type="entry name" value="Rhomboid-like_sf"/>
</dbReference>
<dbReference type="RefSeq" id="WP_036792232.1">
    <property type="nucleotide sequence ID" value="NZ_JQZV01000013.1"/>
</dbReference>
<feature type="transmembrane region" description="Helical" evidence="5">
    <location>
        <begin position="58"/>
        <end position="80"/>
    </location>
</feature>